<evidence type="ECO:0000256" key="6">
    <source>
        <dbReference type="SAM" id="Phobius"/>
    </source>
</evidence>
<protein>
    <submittedName>
        <fullName evidence="8">DMT family transporter</fullName>
    </submittedName>
</protein>
<evidence type="ECO:0000256" key="1">
    <source>
        <dbReference type="ARBA" id="ARBA00004651"/>
    </source>
</evidence>
<gene>
    <name evidence="8" type="ORF">J2D73_00570</name>
</gene>
<feature type="transmembrane region" description="Helical" evidence="6">
    <location>
        <begin position="100"/>
        <end position="119"/>
    </location>
</feature>
<feature type="transmembrane region" description="Helical" evidence="6">
    <location>
        <begin position="42"/>
        <end position="60"/>
    </location>
</feature>
<feature type="transmembrane region" description="Helical" evidence="6">
    <location>
        <begin position="72"/>
        <end position="88"/>
    </location>
</feature>
<keyword evidence="4 6" id="KW-1133">Transmembrane helix</keyword>
<dbReference type="InterPro" id="IPR051258">
    <property type="entry name" value="Diverse_Substrate_Transporter"/>
</dbReference>
<evidence type="ECO:0000256" key="3">
    <source>
        <dbReference type="ARBA" id="ARBA00022692"/>
    </source>
</evidence>
<comment type="subcellular location">
    <subcellularLocation>
        <location evidence="1">Cell membrane</location>
        <topology evidence="1">Multi-pass membrane protein</topology>
    </subcellularLocation>
</comment>
<keyword evidence="2" id="KW-1003">Cell membrane</keyword>
<dbReference type="SUPFAM" id="SSF103481">
    <property type="entry name" value="Multidrug resistance efflux transporter EmrE"/>
    <property type="match status" value="2"/>
</dbReference>
<evidence type="ECO:0000313" key="8">
    <source>
        <dbReference type="EMBL" id="MBO1358291.1"/>
    </source>
</evidence>
<evidence type="ECO:0000256" key="4">
    <source>
        <dbReference type="ARBA" id="ARBA00022989"/>
    </source>
</evidence>
<dbReference type="PANTHER" id="PTHR42920:SF5">
    <property type="entry name" value="EAMA DOMAIN-CONTAINING PROTEIN"/>
    <property type="match status" value="1"/>
</dbReference>
<feature type="transmembrane region" description="Helical" evidence="6">
    <location>
        <begin position="270"/>
        <end position="287"/>
    </location>
</feature>
<keyword evidence="3 6" id="KW-0812">Transmembrane</keyword>
<feature type="transmembrane region" description="Helical" evidence="6">
    <location>
        <begin position="16"/>
        <end position="36"/>
    </location>
</feature>
<dbReference type="InterPro" id="IPR000620">
    <property type="entry name" value="EamA_dom"/>
</dbReference>
<dbReference type="Proteomes" id="UP000664771">
    <property type="component" value="Unassembled WGS sequence"/>
</dbReference>
<accession>A0ABS3LQW6</accession>
<feature type="transmembrane region" description="Helical" evidence="6">
    <location>
        <begin position="157"/>
        <end position="178"/>
    </location>
</feature>
<keyword evidence="9" id="KW-1185">Reference proteome</keyword>
<feature type="transmembrane region" description="Helical" evidence="6">
    <location>
        <begin position="126"/>
        <end position="145"/>
    </location>
</feature>
<dbReference type="EMBL" id="JAFVMF010000001">
    <property type="protein sequence ID" value="MBO1358291.1"/>
    <property type="molecule type" value="Genomic_DNA"/>
</dbReference>
<sequence length="299" mass="31459">MFALIARKTFFSPEEMALLGITVLWGATFLIVHTAMQHCGPLFFVGLRFSIAGGVSLLLFLRTMRAVTAKEIGAGALIGVSIFLGYSLQTYGLETLDGGISAFLTALYVPITPLLQWAVMRRRPKLMTWVGIGLAFTGLLCLTGPGAMSVGLGRGEIATFASACAIAAEIILIGRFASKVDSVRVTVVQLLTVGVLSFVVMPVAGEQAPSFSWVWLEAAVGLGLASALIQLTMNWAQKAVSPARATIIYAGEPVWAGLVGWFAGEHLPPLAILGAAFIVAGVVASELKPRRPKTAAAAL</sequence>
<dbReference type="RefSeq" id="WP_207878387.1">
    <property type="nucleotide sequence ID" value="NZ_JAFVMF010000001.1"/>
</dbReference>
<comment type="caution">
    <text evidence="8">The sequence shown here is derived from an EMBL/GenBank/DDBJ whole genome shotgun (WGS) entry which is preliminary data.</text>
</comment>
<keyword evidence="5 6" id="KW-0472">Membrane</keyword>
<dbReference type="Pfam" id="PF00892">
    <property type="entry name" value="EamA"/>
    <property type="match status" value="2"/>
</dbReference>
<evidence type="ECO:0000256" key="5">
    <source>
        <dbReference type="ARBA" id="ARBA00023136"/>
    </source>
</evidence>
<evidence type="ECO:0000259" key="7">
    <source>
        <dbReference type="Pfam" id="PF00892"/>
    </source>
</evidence>
<feature type="transmembrane region" description="Helical" evidence="6">
    <location>
        <begin position="185"/>
        <end position="205"/>
    </location>
</feature>
<dbReference type="InterPro" id="IPR037185">
    <property type="entry name" value="EmrE-like"/>
</dbReference>
<feature type="transmembrane region" description="Helical" evidence="6">
    <location>
        <begin position="211"/>
        <end position="233"/>
    </location>
</feature>
<proteinExistence type="predicted"/>
<feature type="domain" description="EamA" evidence="7">
    <location>
        <begin position="154"/>
        <end position="283"/>
    </location>
</feature>
<name>A0ABS3LQW6_9PROT</name>
<dbReference type="PANTHER" id="PTHR42920">
    <property type="entry name" value="OS03G0707200 PROTEIN-RELATED"/>
    <property type="match status" value="1"/>
</dbReference>
<reference evidence="8 9" key="1">
    <citation type="submission" date="2021-03" db="EMBL/GenBank/DDBJ databases">
        <title>The complete genome sequence of Acetobacter sacchari TBRC 11175.</title>
        <authorList>
            <person name="Charoenyingcharoen P."/>
            <person name="Yukphan P."/>
        </authorList>
    </citation>
    <scope>NUCLEOTIDE SEQUENCE [LARGE SCALE GENOMIC DNA]</scope>
    <source>
        <strain evidence="8 9">TBRC 11175</strain>
    </source>
</reference>
<feature type="domain" description="EamA" evidence="7">
    <location>
        <begin position="16"/>
        <end position="143"/>
    </location>
</feature>
<feature type="transmembrane region" description="Helical" evidence="6">
    <location>
        <begin position="245"/>
        <end position="264"/>
    </location>
</feature>
<evidence type="ECO:0000256" key="2">
    <source>
        <dbReference type="ARBA" id="ARBA00022475"/>
    </source>
</evidence>
<organism evidence="8 9">
    <name type="scientific">Acetobacter sacchari</name>
    <dbReference type="NCBI Taxonomy" id="2661687"/>
    <lineage>
        <taxon>Bacteria</taxon>
        <taxon>Pseudomonadati</taxon>
        <taxon>Pseudomonadota</taxon>
        <taxon>Alphaproteobacteria</taxon>
        <taxon>Acetobacterales</taxon>
        <taxon>Acetobacteraceae</taxon>
        <taxon>Acetobacter</taxon>
    </lineage>
</organism>
<evidence type="ECO:0000313" key="9">
    <source>
        <dbReference type="Proteomes" id="UP000664771"/>
    </source>
</evidence>